<name>A0A131ZU53_SARSC</name>
<comment type="caution">
    <text evidence="10">The sequence shown here is derived from an EMBL/GenBank/DDBJ whole genome shotgun (WGS) entry which is preliminary data.</text>
</comment>
<evidence type="ECO:0000313" key="11">
    <source>
        <dbReference type="Proteomes" id="UP000616769"/>
    </source>
</evidence>
<evidence type="ECO:0000256" key="3">
    <source>
        <dbReference type="ARBA" id="ARBA00022448"/>
    </source>
</evidence>
<accession>A0A131ZU53</accession>
<reference evidence="10 11" key="1">
    <citation type="journal article" date="2015" name="Parasit. Vectors">
        <title>Draft genome of the scabies mite.</title>
        <authorList>
            <person name="Rider S.D.Jr."/>
            <person name="Morgan M.S."/>
            <person name="Arlian L.G."/>
        </authorList>
    </citation>
    <scope>NUCLEOTIDE SEQUENCE [LARGE SCALE GENOMIC DNA]</scope>
    <source>
        <strain evidence="10">Arlian Lab</strain>
    </source>
</reference>
<dbReference type="GO" id="GO:0051028">
    <property type="term" value="P:mRNA transport"/>
    <property type="evidence" value="ECO:0007669"/>
    <property type="project" value="UniProtKB-KW"/>
</dbReference>
<feature type="domain" description="Nucleoporin NSP1-like C-terminal" evidence="9">
    <location>
        <begin position="7"/>
        <end position="50"/>
    </location>
</feature>
<evidence type="ECO:0000256" key="1">
    <source>
        <dbReference type="ARBA" id="ARBA00004567"/>
    </source>
</evidence>
<evidence type="ECO:0000313" key="10">
    <source>
        <dbReference type="EMBL" id="KPM02308.1"/>
    </source>
</evidence>
<comment type="subcellular location">
    <subcellularLocation>
        <location evidence="1">Nucleus</location>
        <location evidence="1">Nuclear pore complex</location>
    </subcellularLocation>
</comment>
<organism evidence="10 11">
    <name type="scientific">Sarcoptes scabiei</name>
    <name type="common">Itch mite</name>
    <name type="synonym">Acarus scabiei</name>
    <dbReference type="NCBI Taxonomy" id="52283"/>
    <lineage>
        <taxon>Eukaryota</taxon>
        <taxon>Metazoa</taxon>
        <taxon>Ecdysozoa</taxon>
        <taxon>Arthropoda</taxon>
        <taxon>Chelicerata</taxon>
        <taxon>Arachnida</taxon>
        <taxon>Acari</taxon>
        <taxon>Acariformes</taxon>
        <taxon>Sarcoptiformes</taxon>
        <taxon>Astigmata</taxon>
        <taxon>Psoroptidia</taxon>
        <taxon>Sarcoptoidea</taxon>
        <taxon>Sarcoptidae</taxon>
        <taxon>Sarcoptinae</taxon>
        <taxon>Sarcoptes</taxon>
    </lineage>
</organism>
<keyword evidence="7" id="KW-0906">Nuclear pore complex</keyword>
<keyword evidence="5" id="KW-0653">Protein transport</keyword>
<gene>
    <name evidence="10" type="ORF">QR98_0007170</name>
</gene>
<dbReference type="Proteomes" id="UP000616769">
    <property type="component" value="Unassembled WGS sequence"/>
</dbReference>
<keyword evidence="3" id="KW-0813">Transport</keyword>
<evidence type="ECO:0000259" key="9">
    <source>
        <dbReference type="Pfam" id="PF05064"/>
    </source>
</evidence>
<evidence type="ECO:0000256" key="2">
    <source>
        <dbReference type="ARBA" id="ARBA00005911"/>
    </source>
</evidence>
<sequence>MNLIIEKLKITHKNLDHQLDFIVAQQKELEQLLEQIEENKFDSVANTVNSEREHTYSLVETVHNDLNAIGSDLKDFIRKLNENKSNQDMNDPMIQILKILNSHMDVLQWMENQIKNIKIN</sequence>
<dbReference type="VEuPathDB" id="VectorBase:SSCA007944"/>
<proteinExistence type="inferred from homology"/>
<evidence type="ECO:0000256" key="7">
    <source>
        <dbReference type="ARBA" id="ARBA00023132"/>
    </source>
</evidence>
<keyword evidence="4" id="KW-0509">mRNA transport</keyword>
<dbReference type="Pfam" id="PF05064">
    <property type="entry name" value="Nsp1_C"/>
    <property type="match status" value="1"/>
</dbReference>
<dbReference type="GO" id="GO:0006606">
    <property type="term" value="P:protein import into nucleus"/>
    <property type="evidence" value="ECO:0007669"/>
    <property type="project" value="TreeGrafter"/>
</dbReference>
<dbReference type="GO" id="GO:0006405">
    <property type="term" value="P:RNA export from nucleus"/>
    <property type="evidence" value="ECO:0007669"/>
    <property type="project" value="TreeGrafter"/>
</dbReference>
<dbReference type="GO" id="GO:0005543">
    <property type="term" value="F:phospholipid binding"/>
    <property type="evidence" value="ECO:0007669"/>
    <property type="project" value="TreeGrafter"/>
</dbReference>
<dbReference type="PANTHER" id="PTHR12084:SF0">
    <property type="entry name" value="NUCLEAR PORE GLYCOPROTEIN P62"/>
    <property type="match status" value="1"/>
</dbReference>
<dbReference type="Gene3D" id="1.20.5.170">
    <property type="match status" value="1"/>
</dbReference>
<dbReference type="InterPro" id="IPR007758">
    <property type="entry name" value="Nucleoporin_NSP1_C"/>
</dbReference>
<evidence type="ECO:0000256" key="8">
    <source>
        <dbReference type="ARBA" id="ARBA00023242"/>
    </source>
</evidence>
<evidence type="ECO:0000256" key="5">
    <source>
        <dbReference type="ARBA" id="ARBA00022927"/>
    </source>
</evidence>
<evidence type="ECO:0000256" key="6">
    <source>
        <dbReference type="ARBA" id="ARBA00023010"/>
    </source>
</evidence>
<dbReference type="GO" id="GO:0017056">
    <property type="term" value="F:structural constituent of nuclear pore"/>
    <property type="evidence" value="ECO:0007669"/>
    <property type="project" value="InterPro"/>
</dbReference>
<protein>
    <submittedName>
        <fullName evidence="10">Nuclear pore glycoprotein p62-like protein</fullName>
    </submittedName>
</protein>
<comment type="similarity">
    <text evidence="2">Belongs to the nucleoporin NSP1/NUP62 family.</text>
</comment>
<dbReference type="OrthoDB" id="344345at2759"/>
<dbReference type="InterPro" id="IPR026010">
    <property type="entry name" value="NSP1/NUP62"/>
</dbReference>
<keyword evidence="8" id="KW-0539">Nucleus</keyword>
<dbReference type="EMBL" id="JXLN01001511">
    <property type="protein sequence ID" value="KPM02308.1"/>
    <property type="molecule type" value="Genomic_DNA"/>
</dbReference>
<dbReference type="AlphaFoldDB" id="A0A131ZU53"/>
<dbReference type="PANTHER" id="PTHR12084">
    <property type="entry name" value="NUCLEAR PORE GLYCOPROTEIN P62-RELATED"/>
    <property type="match status" value="1"/>
</dbReference>
<evidence type="ECO:0000256" key="4">
    <source>
        <dbReference type="ARBA" id="ARBA00022816"/>
    </source>
</evidence>
<dbReference type="GO" id="GO:0044613">
    <property type="term" value="C:nuclear pore central transport channel"/>
    <property type="evidence" value="ECO:0007669"/>
    <property type="project" value="TreeGrafter"/>
</dbReference>
<keyword evidence="6" id="KW-0811">Translocation</keyword>